<sequence length="143" mass="15859">MLRTFALRIAIAAAIALPGLFAGAVAPAQAFGLHAFKSCDSPAVLRTITHRFGIADRNVLHMGIAIEDYFNIHQNRYTPRTDTEFIERRYCHGQVAMSDGHTRTIWYLIESGQGFAGIGDNVEFCISGLDSWHIYGANCRSVR</sequence>
<feature type="signal peptide" evidence="1">
    <location>
        <begin position="1"/>
        <end position="30"/>
    </location>
</feature>
<proteinExistence type="predicted"/>
<organism evidence="2 3">
    <name type="scientific">Hoeflea poritis</name>
    <dbReference type="NCBI Taxonomy" id="2993659"/>
    <lineage>
        <taxon>Bacteria</taxon>
        <taxon>Pseudomonadati</taxon>
        <taxon>Pseudomonadota</taxon>
        <taxon>Alphaproteobacteria</taxon>
        <taxon>Hyphomicrobiales</taxon>
        <taxon>Rhizobiaceae</taxon>
        <taxon>Hoeflea</taxon>
    </lineage>
</organism>
<dbReference type="EMBL" id="JAPJZH010000010">
    <property type="protein sequence ID" value="MDA4846989.1"/>
    <property type="molecule type" value="Genomic_DNA"/>
</dbReference>
<comment type="caution">
    <text evidence="2">The sequence shown here is derived from an EMBL/GenBank/DDBJ whole genome shotgun (WGS) entry which is preliminary data.</text>
</comment>
<feature type="chain" id="PRO_5047216132" evidence="1">
    <location>
        <begin position="31"/>
        <end position="143"/>
    </location>
</feature>
<gene>
    <name evidence="2" type="ORF">OOZ53_16640</name>
</gene>
<keyword evidence="3" id="KW-1185">Reference proteome</keyword>
<protein>
    <submittedName>
        <fullName evidence="2">Uncharacterized protein</fullName>
    </submittedName>
</protein>
<dbReference type="Proteomes" id="UP001148313">
    <property type="component" value="Unassembled WGS sequence"/>
</dbReference>
<evidence type="ECO:0000256" key="1">
    <source>
        <dbReference type="SAM" id="SignalP"/>
    </source>
</evidence>
<reference evidence="2" key="1">
    <citation type="submission" date="2022-11" db="EMBL/GenBank/DDBJ databases">
        <title>Hoeflea poritis sp. nov., isolated from scleractinian coral Porites lutea.</title>
        <authorList>
            <person name="Zhang G."/>
            <person name="Wei Q."/>
            <person name="Cai L."/>
        </authorList>
    </citation>
    <scope>NUCLEOTIDE SEQUENCE</scope>
    <source>
        <strain evidence="2">E7-10</strain>
    </source>
</reference>
<keyword evidence="1" id="KW-0732">Signal</keyword>
<accession>A0ABT4VQM4</accession>
<evidence type="ECO:0000313" key="3">
    <source>
        <dbReference type="Proteomes" id="UP001148313"/>
    </source>
</evidence>
<dbReference type="RefSeq" id="WP_271090788.1">
    <property type="nucleotide sequence ID" value="NZ_JAPJZH010000010.1"/>
</dbReference>
<evidence type="ECO:0000313" key="2">
    <source>
        <dbReference type="EMBL" id="MDA4846989.1"/>
    </source>
</evidence>
<name>A0ABT4VQM4_9HYPH</name>